<dbReference type="OrthoDB" id="9775927at2"/>
<dbReference type="InterPro" id="IPR007715">
    <property type="entry name" value="Coq4"/>
</dbReference>
<evidence type="ECO:0000256" key="1">
    <source>
        <dbReference type="SAM" id="MobiDB-lite"/>
    </source>
</evidence>
<dbReference type="RefSeq" id="WP_084192398.1">
    <property type="nucleotide sequence ID" value="NZ_FSQW01000001.1"/>
</dbReference>
<keyword evidence="3" id="KW-1185">Reference proteome</keyword>
<dbReference type="EMBL" id="FSQW01000001">
    <property type="protein sequence ID" value="SIN59552.1"/>
    <property type="molecule type" value="Genomic_DNA"/>
</dbReference>
<gene>
    <name evidence="2" type="ORF">SAMN02745824_0080</name>
</gene>
<protein>
    <submittedName>
        <fullName evidence="2">Ubiquinone biosynthesis protein COQ4</fullName>
    </submittedName>
</protein>
<dbReference type="PANTHER" id="PTHR12922">
    <property type="entry name" value="UBIQUINONE BIOSYNTHESIS PROTEIN"/>
    <property type="match status" value="1"/>
</dbReference>
<name>A0A1N6CLZ6_9SPHN</name>
<dbReference type="STRING" id="1123272.SAMN02745824_0080"/>
<dbReference type="AlphaFoldDB" id="A0A1N6CLZ6"/>
<proteinExistence type="predicted"/>
<dbReference type="Proteomes" id="UP000185192">
    <property type="component" value="Unassembled WGS sequence"/>
</dbReference>
<dbReference type="GO" id="GO:0006744">
    <property type="term" value="P:ubiquinone biosynthetic process"/>
    <property type="evidence" value="ECO:0007669"/>
    <property type="project" value="InterPro"/>
</dbReference>
<accession>A0A1N6CLZ6</accession>
<sequence length="274" mass="31015">MKIQHDFAASQGGTAGEPPLVHPERPEPRFRPFKALHHFRELLKDKEDTEQVFHIFESLPRKNFRTDAAEFALSENGRAVRAQEPSLPELLDDHERLRAMPEGSLAHAYCDFMEQEGLTAAGLVAESDKFQQKRYGDLIEWYGYRQRDTHDLLHVLTGYGRDALGEQCVLAFTYGQSPALGHLFIAYGGGLNLKQTVKSKAPIFKAIREAQKMGRACPKITDRSITDLLARPLEEVRREFGIGTPKYYQQSHEIYRSEGIDPYDLLAEGEAQAA</sequence>
<dbReference type="PANTHER" id="PTHR12922:SF7">
    <property type="entry name" value="UBIQUINONE BIOSYNTHESIS PROTEIN COQ4 HOMOLOG, MITOCHONDRIAL"/>
    <property type="match status" value="1"/>
</dbReference>
<reference evidence="3" key="1">
    <citation type="submission" date="2016-11" db="EMBL/GenBank/DDBJ databases">
        <authorList>
            <person name="Varghese N."/>
            <person name="Submissions S."/>
        </authorList>
    </citation>
    <scope>NUCLEOTIDE SEQUENCE [LARGE SCALE GENOMIC DNA]</scope>
    <source>
        <strain evidence="3">DSM 22363</strain>
    </source>
</reference>
<organism evidence="2 3">
    <name type="scientific">Parasphingorhabdus marina DSM 22363</name>
    <dbReference type="NCBI Taxonomy" id="1123272"/>
    <lineage>
        <taxon>Bacteria</taxon>
        <taxon>Pseudomonadati</taxon>
        <taxon>Pseudomonadota</taxon>
        <taxon>Alphaproteobacteria</taxon>
        <taxon>Sphingomonadales</taxon>
        <taxon>Sphingomonadaceae</taxon>
        <taxon>Parasphingorhabdus</taxon>
    </lineage>
</organism>
<evidence type="ECO:0000313" key="2">
    <source>
        <dbReference type="EMBL" id="SIN59552.1"/>
    </source>
</evidence>
<keyword evidence="2" id="KW-0830">Ubiquinone</keyword>
<dbReference type="Pfam" id="PF05019">
    <property type="entry name" value="Coq4"/>
    <property type="match status" value="1"/>
</dbReference>
<feature type="region of interest" description="Disordered" evidence="1">
    <location>
        <begin position="1"/>
        <end position="28"/>
    </location>
</feature>
<evidence type="ECO:0000313" key="3">
    <source>
        <dbReference type="Proteomes" id="UP000185192"/>
    </source>
</evidence>